<dbReference type="PANTHER" id="PTHR24416:SF634">
    <property type="entry name" value="DISCOIDIN DOMAIN-CONTAINING RECEPTOR TYROSINE KINASE B"/>
    <property type="match status" value="1"/>
</dbReference>
<organism evidence="2 3">
    <name type="scientific">Dictyocaulus viviparus</name>
    <name type="common">Bovine lungworm</name>
    <dbReference type="NCBI Taxonomy" id="29172"/>
    <lineage>
        <taxon>Eukaryota</taxon>
        <taxon>Metazoa</taxon>
        <taxon>Ecdysozoa</taxon>
        <taxon>Nematoda</taxon>
        <taxon>Chromadorea</taxon>
        <taxon>Rhabditida</taxon>
        <taxon>Rhabditina</taxon>
        <taxon>Rhabditomorpha</taxon>
        <taxon>Strongyloidea</taxon>
        <taxon>Metastrongylidae</taxon>
        <taxon>Dictyocaulus</taxon>
    </lineage>
</organism>
<accession>A0A0D8XRB1</accession>
<dbReference type="InterPro" id="IPR001245">
    <property type="entry name" value="Ser-Thr/Tyr_kinase_cat_dom"/>
</dbReference>
<protein>
    <submittedName>
        <fullName evidence="2">Protein tyrosine kinase</fullName>
    </submittedName>
</protein>
<dbReference type="GO" id="GO:0038062">
    <property type="term" value="F:protein tyrosine kinase collagen receptor activity"/>
    <property type="evidence" value="ECO:0007669"/>
    <property type="project" value="TreeGrafter"/>
</dbReference>
<sequence>MNNILFSTPYCISVATQLAAGLAYLESCHFVHRDIAARNCLVDEEGNVKIADFAMARSLYSDDYYMVKEISVLPIRWMAWESLFLGKFSTQSDVWSFGVTLWEVFSSCREKPYSSLTDEQVLENIQIFSTSSNFQHTLECPSLCPASVFCNLLMPCWQYNPQSRPSFEALHFHLQKLIHTQTT</sequence>
<dbReference type="GO" id="GO:0051897">
    <property type="term" value="P:positive regulation of phosphatidylinositol 3-kinase/protein kinase B signal transduction"/>
    <property type="evidence" value="ECO:0007669"/>
    <property type="project" value="TreeGrafter"/>
</dbReference>
<evidence type="ECO:0000313" key="2">
    <source>
        <dbReference type="EMBL" id="KJH47045.1"/>
    </source>
</evidence>
<feature type="domain" description="Protein kinase" evidence="1">
    <location>
        <begin position="1"/>
        <end position="174"/>
    </location>
</feature>
<keyword evidence="2" id="KW-0418">Kinase</keyword>
<dbReference type="InterPro" id="IPR020635">
    <property type="entry name" value="Tyr_kinase_cat_dom"/>
</dbReference>
<dbReference type="GO" id="GO:0005524">
    <property type="term" value="F:ATP binding"/>
    <property type="evidence" value="ECO:0007669"/>
    <property type="project" value="InterPro"/>
</dbReference>
<reference evidence="2 3" key="1">
    <citation type="submission" date="2013-11" db="EMBL/GenBank/DDBJ databases">
        <title>Draft genome of the bovine lungworm Dictyocaulus viviparus.</title>
        <authorList>
            <person name="Mitreva M."/>
        </authorList>
    </citation>
    <scope>NUCLEOTIDE SEQUENCE [LARGE SCALE GENOMIC DNA]</scope>
    <source>
        <strain evidence="2 3">HannoverDv2000</strain>
    </source>
</reference>
<proteinExistence type="predicted"/>
<dbReference type="InterPro" id="IPR008266">
    <property type="entry name" value="Tyr_kinase_AS"/>
</dbReference>
<dbReference type="PANTHER" id="PTHR24416">
    <property type="entry name" value="TYROSINE-PROTEIN KINASE RECEPTOR"/>
    <property type="match status" value="1"/>
</dbReference>
<dbReference type="InterPro" id="IPR000719">
    <property type="entry name" value="Prot_kinase_dom"/>
</dbReference>
<dbReference type="GO" id="GO:0005886">
    <property type="term" value="C:plasma membrane"/>
    <property type="evidence" value="ECO:0007669"/>
    <property type="project" value="TreeGrafter"/>
</dbReference>
<gene>
    <name evidence="2" type="ORF">DICVIV_06897</name>
</gene>
<name>A0A0D8XRB1_DICVI</name>
<evidence type="ECO:0000259" key="1">
    <source>
        <dbReference type="PROSITE" id="PS50011"/>
    </source>
</evidence>
<dbReference type="Pfam" id="PF07714">
    <property type="entry name" value="PK_Tyr_Ser-Thr"/>
    <property type="match status" value="1"/>
</dbReference>
<dbReference type="PROSITE" id="PS50011">
    <property type="entry name" value="PROTEIN_KINASE_DOM"/>
    <property type="match status" value="1"/>
</dbReference>
<reference evidence="3" key="2">
    <citation type="journal article" date="2016" name="Sci. Rep.">
        <title>Dictyocaulus viviparus genome, variome and transcriptome elucidate lungworm biology and support future intervention.</title>
        <authorList>
            <person name="McNulty S.N."/>
            <person name="Strube C."/>
            <person name="Rosa B.A."/>
            <person name="Martin J.C."/>
            <person name="Tyagi R."/>
            <person name="Choi Y.J."/>
            <person name="Wang Q."/>
            <person name="Hallsworth Pepin K."/>
            <person name="Zhang X."/>
            <person name="Ozersky P."/>
            <person name="Wilson R.K."/>
            <person name="Sternberg P.W."/>
            <person name="Gasser R.B."/>
            <person name="Mitreva M."/>
        </authorList>
    </citation>
    <scope>NUCLEOTIDE SEQUENCE [LARGE SCALE GENOMIC DNA]</scope>
    <source>
        <strain evidence="3">HannoverDv2000</strain>
    </source>
</reference>
<dbReference type="GO" id="GO:0005518">
    <property type="term" value="F:collagen binding"/>
    <property type="evidence" value="ECO:0007669"/>
    <property type="project" value="TreeGrafter"/>
</dbReference>
<dbReference type="AlphaFoldDB" id="A0A0D8XRB1"/>
<evidence type="ECO:0000313" key="3">
    <source>
        <dbReference type="Proteomes" id="UP000053766"/>
    </source>
</evidence>
<keyword evidence="2" id="KW-0808">Transferase</keyword>
<dbReference type="PRINTS" id="PR00109">
    <property type="entry name" value="TYRKINASE"/>
</dbReference>
<dbReference type="InterPro" id="IPR011009">
    <property type="entry name" value="Kinase-like_dom_sf"/>
</dbReference>
<dbReference type="OrthoDB" id="6071166at2759"/>
<dbReference type="InterPro" id="IPR050122">
    <property type="entry name" value="RTK"/>
</dbReference>
<dbReference type="GO" id="GO:0043235">
    <property type="term" value="C:receptor complex"/>
    <property type="evidence" value="ECO:0007669"/>
    <property type="project" value="TreeGrafter"/>
</dbReference>
<keyword evidence="3" id="KW-1185">Reference proteome</keyword>
<dbReference type="Gene3D" id="1.10.510.10">
    <property type="entry name" value="Transferase(Phosphotransferase) domain 1"/>
    <property type="match status" value="1"/>
</dbReference>
<dbReference type="GO" id="GO:0010976">
    <property type="term" value="P:positive regulation of neuron projection development"/>
    <property type="evidence" value="ECO:0007669"/>
    <property type="project" value="TreeGrafter"/>
</dbReference>
<dbReference type="SUPFAM" id="SSF56112">
    <property type="entry name" value="Protein kinase-like (PK-like)"/>
    <property type="match status" value="1"/>
</dbReference>
<dbReference type="PROSITE" id="PS00109">
    <property type="entry name" value="PROTEIN_KINASE_TYR"/>
    <property type="match status" value="1"/>
</dbReference>
<dbReference type="EMBL" id="KN716323">
    <property type="protein sequence ID" value="KJH47045.1"/>
    <property type="molecule type" value="Genomic_DNA"/>
</dbReference>
<dbReference type="Proteomes" id="UP000053766">
    <property type="component" value="Unassembled WGS sequence"/>
</dbReference>
<dbReference type="SMART" id="SM00219">
    <property type="entry name" value="TyrKc"/>
    <property type="match status" value="1"/>
</dbReference>